<dbReference type="Gene3D" id="3.30.9.10">
    <property type="entry name" value="D-Amino Acid Oxidase, subunit A, domain 2"/>
    <property type="match status" value="1"/>
</dbReference>
<name>A0ABS4TX10_9PSEU</name>
<evidence type="ECO:0000256" key="1">
    <source>
        <dbReference type="SAM" id="MobiDB-lite"/>
    </source>
</evidence>
<sequence>MATAEGRHLECDRVVVAAGFASRALLKPLSVKVPLEAAKGTSLTAHGEGVAPARPFKLYERMVACSPFGSAVRLSGTFDIGRRDFALDRKRLDMVVRHGLSYLDSWRPAGAGIEWAGHRPTIVDDSNYPAYLKAFADHDVRVTLDSRVTSVARTADRRLEVTLPTTTRGPPRPVRSTRWSSSTARSRSTTSTSS</sequence>
<dbReference type="Proteomes" id="UP001519332">
    <property type="component" value="Unassembled WGS sequence"/>
</dbReference>
<feature type="compositionally biased region" description="Low complexity" evidence="1">
    <location>
        <begin position="164"/>
        <end position="194"/>
    </location>
</feature>
<proteinExistence type="predicted"/>
<dbReference type="Pfam" id="PF01266">
    <property type="entry name" value="DAO"/>
    <property type="match status" value="1"/>
</dbReference>
<gene>
    <name evidence="3" type="ORF">JOF56_009330</name>
</gene>
<evidence type="ECO:0000259" key="2">
    <source>
        <dbReference type="Pfam" id="PF01266"/>
    </source>
</evidence>
<dbReference type="EMBL" id="JAGINW010000001">
    <property type="protein sequence ID" value="MBP2328945.1"/>
    <property type="molecule type" value="Genomic_DNA"/>
</dbReference>
<dbReference type="Gene3D" id="3.50.50.60">
    <property type="entry name" value="FAD/NAD(P)-binding domain"/>
    <property type="match status" value="1"/>
</dbReference>
<evidence type="ECO:0000313" key="3">
    <source>
        <dbReference type="EMBL" id="MBP2328945.1"/>
    </source>
</evidence>
<evidence type="ECO:0000313" key="4">
    <source>
        <dbReference type="Proteomes" id="UP001519332"/>
    </source>
</evidence>
<feature type="domain" description="FAD dependent oxidoreductase" evidence="2">
    <location>
        <begin position="5"/>
        <end position="125"/>
    </location>
</feature>
<accession>A0ABS4TX10</accession>
<protein>
    <recommendedName>
        <fullName evidence="2">FAD dependent oxidoreductase domain-containing protein</fullName>
    </recommendedName>
</protein>
<keyword evidence="4" id="KW-1185">Reference proteome</keyword>
<organism evidence="3 4">
    <name type="scientific">Kibdelosporangium banguiense</name>
    <dbReference type="NCBI Taxonomy" id="1365924"/>
    <lineage>
        <taxon>Bacteria</taxon>
        <taxon>Bacillati</taxon>
        <taxon>Actinomycetota</taxon>
        <taxon>Actinomycetes</taxon>
        <taxon>Pseudonocardiales</taxon>
        <taxon>Pseudonocardiaceae</taxon>
        <taxon>Kibdelosporangium</taxon>
    </lineage>
</organism>
<feature type="region of interest" description="Disordered" evidence="1">
    <location>
        <begin position="159"/>
        <end position="194"/>
    </location>
</feature>
<dbReference type="InterPro" id="IPR036188">
    <property type="entry name" value="FAD/NAD-bd_sf"/>
</dbReference>
<dbReference type="InterPro" id="IPR006076">
    <property type="entry name" value="FAD-dep_OxRdtase"/>
</dbReference>
<comment type="caution">
    <text evidence="3">The sequence shown here is derived from an EMBL/GenBank/DDBJ whole genome shotgun (WGS) entry which is preliminary data.</text>
</comment>
<reference evidence="3 4" key="1">
    <citation type="submission" date="2021-03" db="EMBL/GenBank/DDBJ databases">
        <title>Sequencing the genomes of 1000 actinobacteria strains.</title>
        <authorList>
            <person name="Klenk H.-P."/>
        </authorList>
    </citation>
    <scope>NUCLEOTIDE SEQUENCE [LARGE SCALE GENOMIC DNA]</scope>
    <source>
        <strain evidence="3 4">DSM 46670</strain>
    </source>
</reference>